<reference evidence="2" key="1">
    <citation type="journal article" date="2019" name="Int. J. Syst. Evol. Microbiol.">
        <title>The Global Catalogue of Microorganisms (GCM) 10K type strain sequencing project: providing services to taxonomists for standard genome sequencing and annotation.</title>
        <authorList>
            <consortium name="The Broad Institute Genomics Platform"/>
            <consortium name="The Broad Institute Genome Sequencing Center for Infectious Disease"/>
            <person name="Wu L."/>
            <person name="Ma J."/>
        </authorList>
    </citation>
    <scope>NUCLEOTIDE SEQUENCE [LARGE SCALE GENOMIC DNA]</scope>
    <source>
        <strain evidence="2">CGMCC 4.1434</strain>
    </source>
</reference>
<evidence type="ECO:0000313" key="2">
    <source>
        <dbReference type="Proteomes" id="UP001596109"/>
    </source>
</evidence>
<name>A0ABW0THU8_9BACL</name>
<keyword evidence="2" id="KW-1185">Reference proteome</keyword>
<comment type="caution">
    <text evidence="1">The sequence shown here is derived from an EMBL/GenBank/DDBJ whole genome shotgun (WGS) entry which is preliminary data.</text>
</comment>
<dbReference type="Proteomes" id="UP001596109">
    <property type="component" value="Unassembled WGS sequence"/>
</dbReference>
<sequence>MTVSIRELFAAKDLKIPEEDFKVVESRWNAIAKLKEQIEDLPLESYDISLCNTAGGDHIE</sequence>
<evidence type="ECO:0000313" key="1">
    <source>
        <dbReference type="EMBL" id="MFC5589006.1"/>
    </source>
</evidence>
<dbReference type="EMBL" id="JBHSNO010000005">
    <property type="protein sequence ID" value="MFC5589006.1"/>
    <property type="molecule type" value="Genomic_DNA"/>
</dbReference>
<proteinExistence type="predicted"/>
<accession>A0ABW0THU8</accession>
<organism evidence="1 2">
    <name type="scientific">Sporosarcina soli</name>
    <dbReference type="NCBI Taxonomy" id="334736"/>
    <lineage>
        <taxon>Bacteria</taxon>
        <taxon>Bacillati</taxon>
        <taxon>Bacillota</taxon>
        <taxon>Bacilli</taxon>
        <taxon>Bacillales</taxon>
        <taxon>Caryophanaceae</taxon>
        <taxon>Sporosarcina</taxon>
    </lineage>
</organism>
<dbReference type="RefSeq" id="WP_381432931.1">
    <property type="nucleotide sequence ID" value="NZ_JBHSNO010000005.1"/>
</dbReference>
<protein>
    <submittedName>
        <fullName evidence="1">Uncharacterized protein</fullName>
    </submittedName>
</protein>
<gene>
    <name evidence="1" type="ORF">ACFPRA_08915</name>
</gene>